<evidence type="ECO:0000256" key="6">
    <source>
        <dbReference type="PIRSR" id="PIRSR005091-1"/>
    </source>
</evidence>
<evidence type="ECO:0000256" key="8">
    <source>
        <dbReference type="PIRSR" id="PIRSR005091-3"/>
    </source>
</evidence>
<dbReference type="Pfam" id="PF00884">
    <property type="entry name" value="Sulfatase"/>
    <property type="match status" value="1"/>
</dbReference>
<dbReference type="Gene3D" id="3.40.720.10">
    <property type="entry name" value="Alkaline Phosphatase, subunit A"/>
    <property type="match status" value="1"/>
</dbReference>
<feature type="transmembrane region" description="Helical" evidence="9">
    <location>
        <begin position="56"/>
        <end position="74"/>
    </location>
</feature>
<dbReference type="InterPro" id="IPR017850">
    <property type="entry name" value="Alkaline_phosphatase_core_sf"/>
</dbReference>
<keyword evidence="2" id="KW-1003">Cell membrane</keyword>
<dbReference type="InterPro" id="IPR050448">
    <property type="entry name" value="OpgB/LTA_synthase_biosynth"/>
</dbReference>
<protein>
    <recommendedName>
        <fullName evidence="10">Sulfatase N-terminal domain-containing protein</fullName>
    </recommendedName>
</protein>
<organism evidence="11">
    <name type="scientific">uncultured Dysgonomonas sp</name>
    <dbReference type="NCBI Taxonomy" id="206096"/>
    <lineage>
        <taxon>Bacteria</taxon>
        <taxon>Pseudomonadati</taxon>
        <taxon>Bacteroidota</taxon>
        <taxon>Bacteroidia</taxon>
        <taxon>Bacteroidales</taxon>
        <taxon>Dysgonomonadaceae</taxon>
        <taxon>Dysgonomonas</taxon>
        <taxon>environmental samples</taxon>
    </lineage>
</organism>
<keyword evidence="4 9" id="KW-1133">Transmembrane helix</keyword>
<evidence type="ECO:0000256" key="1">
    <source>
        <dbReference type="ARBA" id="ARBA00004651"/>
    </source>
</evidence>
<feature type="binding site" evidence="8">
    <location>
        <position position="276"/>
    </location>
    <ligand>
        <name>Mn(2+)</name>
        <dbReference type="ChEBI" id="CHEBI:29035"/>
    </ligand>
</feature>
<dbReference type="AlphaFoldDB" id="A0A212JB41"/>
<evidence type="ECO:0000313" key="11">
    <source>
        <dbReference type="EMBL" id="SBV96640.1"/>
    </source>
</evidence>
<evidence type="ECO:0000256" key="2">
    <source>
        <dbReference type="ARBA" id="ARBA00022475"/>
    </source>
</evidence>
<evidence type="ECO:0000259" key="10">
    <source>
        <dbReference type="Pfam" id="PF00884"/>
    </source>
</evidence>
<feature type="binding site" evidence="8">
    <location>
        <position position="480"/>
    </location>
    <ligand>
        <name>Mn(2+)</name>
        <dbReference type="ChEBI" id="CHEBI:29035"/>
    </ligand>
</feature>
<keyword evidence="7" id="KW-0464">Manganese</keyword>
<keyword evidence="5 9" id="KW-0472">Membrane</keyword>
<dbReference type="RefSeq" id="WP_296939911.1">
    <property type="nucleotide sequence ID" value="NZ_LT599032.1"/>
</dbReference>
<reference evidence="11" key="1">
    <citation type="submission" date="2016-04" db="EMBL/GenBank/DDBJ databases">
        <authorList>
            <person name="Evans L.H."/>
            <person name="Alamgir A."/>
            <person name="Owens N."/>
            <person name="Weber N.D."/>
            <person name="Virtaneva K."/>
            <person name="Barbian K."/>
            <person name="Babar A."/>
            <person name="Rosenke K."/>
        </authorList>
    </citation>
    <scope>NUCLEOTIDE SEQUENCE</scope>
    <source>
        <strain evidence="11">86-1</strain>
    </source>
</reference>
<evidence type="ECO:0000256" key="7">
    <source>
        <dbReference type="PIRSR" id="PIRSR005091-2"/>
    </source>
</evidence>
<dbReference type="GO" id="GO:0046872">
    <property type="term" value="F:metal ion binding"/>
    <property type="evidence" value="ECO:0007669"/>
    <property type="project" value="UniProtKB-KW"/>
</dbReference>
<gene>
    <name evidence="11" type="ORF">KL86DYS1_11698</name>
</gene>
<evidence type="ECO:0000256" key="4">
    <source>
        <dbReference type="ARBA" id="ARBA00022989"/>
    </source>
</evidence>
<dbReference type="CDD" id="cd16015">
    <property type="entry name" value="LTA_synthase"/>
    <property type="match status" value="1"/>
</dbReference>
<feature type="transmembrane region" description="Helical" evidence="9">
    <location>
        <begin position="7"/>
        <end position="29"/>
    </location>
</feature>
<dbReference type="GO" id="GO:0005886">
    <property type="term" value="C:plasma membrane"/>
    <property type="evidence" value="ECO:0007669"/>
    <property type="project" value="UniProtKB-SubCell"/>
</dbReference>
<proteinExistence type="predicted"/>
<feature type="binding site" evidence="8">
    <location>
        <position position="312"/>
    </location>
    <ligand>
        <name>Mn(2+)</name>
        <dbReference type="ChEBI" id="CHEBI:29035"/>
    </ligand>
</feature>
<dbReference type="InterPro" id="IPR000917">
    <property type="entry name" value="Sulfatase_N"/>
</dbReference>
<feature type="binding site" evidence="8">
    <location>
        <position position="479"/>
    </location>
    <ligand>
        <name>Mn(2+)</name>
        <dbReference type="ChEBI" id="CHEBI:29035"/>
    </ligand>
</feature>
<accession>A0A212JB41</accession>
<dbReference type="PANTHER" id="PTHR47371:SF3">
    <property type="entry name" value="PHOSPHOGLYCEROL TRANSFERASE I"/>
    <property type="match status" value="1"/>
</dbReference>
<comment type="subcellular location">
    <subcellularLocation>
        <location evidence="1">Cell membrane</location>
        <topology evidence="1">Multi-pass membrane protein</topology>
    </subcellularLocation>
</comment>
<feature type="binding site" evidence="7">
    <location>
        <position position="431"/>
    </location>
    <ligand>
        <name>substrate</name>
    </ligand>
</feature>
<keyword evidence="3 9" id="KW-0812">Transmembrane</keyword>
<evidence type="ECO:0000256" key="5">
    <source>
        <dbReference type="ARBA" id="ARBA00023136"/>
    </source>
</evidence>
<dbReference type="InterPro" id="IPR012160">
    <property type="entry name" value="LtaS-like"/>
</dbReference>
<name>A0A212JB41_9BACT</name>
<feature type="active site" evidence="6">
    <location>
        <position position="312"/>
    </location>
</feature>
<dbReference type="PIRSF" id="PIRSF005091">
    <property type="entry name" value="Mmb_sulf_HI1246"/>
    <property type="match status" value="1"/>
</dbReference>
<feature type="transmembrane region" description="Helical" evidence="9">
    <location>
        <begin position="169"/>
        <end position="188"/>
    </location>
</feature>
<dbReference type="SUPFAM" id="SSF53649">
    <property type="entry name" value="Alkaline phosphatase-like"/>
    <property type="match status" value="1"/>
</dbReference>
<feature type="transmembrane region" description="Helical" evidence="9">
    <location>
        <begin position="86"/>
        <end position="108"/>
    </location>
</feature>
<dbReference type="PANTHER" id="PTHR47371">
    <property type="entry name" value="LIPOTEICHOIC ACID SYNTHASE"/>
    <property type="match status" value="1"/>
</dbReference>
<feature type="transmembrane region" description="Helical" evidence="9">
    <location>
        <begin position="128"/>
        <end position="157"/>
    </location>
</feature>
<dbReference type="EMBL" id="FLUM01000001">
    <property type="protein sequence ID" value="SBV96640.1"/>
    <property type="molecule type" value="Genomic_DNA"/>
</dbReference>
<evidence type="ECO:0000256" key="3">
    <source>
        <dbReference type="ARBA" id="ARBA00022692"/>
    </source>
</evidence>
<evidence type="ECO:0000256" key="9">
    <source>
        <dbReference type="SAM" id="Phobius"/>
    </source>
</evidence>
<sequence length="606" mass="68472">MKQRALLLITIFIYFIFIFCIEKLAFMLMHSSAGGGITSSEIFQVLYHGLPLDMSMSGYLTAIPALILISSIWIEPKIIAKILNVFFGIILSLVVVIAVVDLVVYPYWGFHFDSTVFLYLQKPKETFASASALEIIMGFLAAVVFSLIVYIGYVFIIRKQILKLTVPKSIWKVCLVMILLTGALFLPIRGGVTVSTMNVGKAYFSDNMFLNHAAINPQFNLMYSFFKSDNFGSQYQFYDKAEATAIFDTLMMQPSADSIPQLLNTDRPNIILFILESFSAEAALDSVIAPNMSRFAKEGILFDNFYANSFRTDRGLVSVLSGYPAHPTVAIMKYPQKTENLPTIPRTLKQVGYENLSFYYGGDADFANMRSYFVGACAIKEVVSDKDFPLNERMTKWGAPDKFLIDRAYKDITTQEQDTPFMKTVLTLSSHEPFDVPVHKFEEPFLNAVSYTDECLGNFVERLKSTALWDNTLLIFIADHAMQSYPGGLNNSDPRRFHIPMVWLGGAVKEPRVVSDFGSQNDLAATLLSQLNLKYTDFRFSTDMLNPNSRKFAFYSYVNGFCMTDSTGTITYDNDRQEIIHQSGNVELEKSAKAFFQNMYMDLGER</sequence>
<feature type="domain" description="Sulfatase N-terminal" evidence="10">
    <location>
        <begin position="268"/>
        <end position="532"/>
    </location>
</feature>
<keyword evidence="7" id="KW-0479">Metal-binding</keyword>